<keyword evidence="10 12" id="KW-0040">ANK repeat</keyword>
<dbReference type="SMART" id="SM00105">
    <property type="entry name" value="ArfGap"/>
    <property type="match status" value="1"/>
</dbReference>
<dbReference type="SUPFAM" id="SSF57863">
    <property type="entry name" value="ArfGap/RecO-like zinc finger"/>
    <property type="match status" value="1"/>
</dbReference>
<dbReference type="InterPro" id="IPR002110">
    <property type="entry name" value="Ankyrin_rpt"/>
</dbReference>
<dbReference type="Gene3D" id="1.20.5.170">
    <property type="match status" value="1"/>
</dbReference>
<dbReference type="eggNOG" id="KOG0818">
    <property type="taxonomic scope" value="Eukaryota"/>
</dbReference>
<keyword evidence="2" id="KW-0343">GTPase activation</keyword>
<dbReference type="InterPro" id="IPR036770">
    <property type="entry name" value="Ankyrin_rpt-contain_sf"/>
</dbReference>
<feature type="repeat" description="ANK" evidence="12">
    <location>
        <begin position="211"/>
        <end position="243"/>
    </location>
</feature>
<keyword evidence="5" id="KW-0479">Metal-binding</keyword>
<dbReference type="Gene3D" id="1.20.120.330">
    <property type="entry name" value="Nucleotidyltransferases domain 2"/>
    <property type="match status" value="1"/>
</dbReference>
<dbReference type="Gene3D" id="1.10.220.150">
    <property type="entry name" value="Arf GTPase activating protein"/>
    <property type="match status" value="1"/>
</dbReference>
<dbReference type="GO" id="GO:0044218">
    <property type="term" value="C:other organism cell membrane"/>
    <property type="evidence" value="ECO:0007669"/>
    <property type="project" value="UniProtKB-KW"/>
</dbReference>
<dbReference type="EnsemblMetazoa" id="tetur07g07250.1">
    <property type="protein sequence ID" value="tetur07g07250.1"/>
    <property type="gene ID" value="tetur07g07250"/>
</dbReference>
<keyword evidence="9" id="KW-0638">Presynaptic neurotoxin</keyword>
<evidence type="ECO:0000256" key="2">
    <source>
        <dbReference type="ARBA" id="ARBA00022468"/>
    </source>
</evidence>
<dbReference type="Pfam" id="PF12796">
    <property type="entry name" value="Ank_2"/>
    <property type="match status" value="1"/>
</dbReference>
<evidence type="ECO:0000256" key="6">
    <source>
        <dbReference type="ARBA" id="ARBA00022737"/>
    </source>
</evidence>
<accession>T1KA48</accession>
<dbReference type="PANTHER" id="PTHR46097">
    <property type="entry name" value="G PROTEIN-COUPLED RECEPTOR KINASE INTERACTING ARFGAP"/>
    <property type="match status" value="1"/>
</dbReference>
<evidence type="ECO:0000256" key="7">
    <source>
        <dbReference type="ARBA" id="ARBA00022771"/>
    </source>
</evidence>
<evidence type="ECO:0000256" key="8">
    <source>
        <dbReference type="ARBA" id="ARBA00022833"/>
    </source>
</evidence>
<dbReference type="HOGENOM" id="CLU_009739_0_0_1"/>
<dbReference type="InterPro" id="IPR038508">
    <property type="entry name" value="ArfGAP_dom_sf"/>
</dbReference>
<keyword evidence="17" id="KW-1185">Reference proteome</keyword>
<keyword evidence="9" id="KW-0800">Toxin</keyword>
<dbReference type="PANTHER" id="PTHR46097:SF3">
    <property type="entry name" value="ARF GTPASE-ACTIVATING PROTEIN GIT"/>
    <property type="match status" value="1"/>
</dbReference>
<dbReference type="GO" id="GO:0008277">
    <property type="term" value="P:regulation of G protein-coupled receptor signaling pathway"/>
    <property type="evidence" value="ECO:0007669"/>
    <property type="project" value="TreeGrafter"/>
</dbReference>
<evidence type="ECO:0000256" key="9">
    <source>
        <dbReference type="ARBA" id="ARBA00023028"/>
    </source>
</evidence>
<dbReference type="Gene3D" id="1.25.40.20">
    <property type="entry name" value="Ankyrin repeat-containing domain"/>
    <property type="match status" value="1"/>
</dbReference>
<dbReference type="SMART" id="SM00248">
    <property type="entry name" value="ANK"/>
    <property type="match status" value="3"/>
</dbReference>
<dbReference type="Pfam" id="PF01412">
    <property type="entry name" value="ArfGap"/>
    <property type="match status" value="1"/>
</dbReference>
<dbReference type="Proteomes" id="UP000015104">
    <property type="component" value="Unassembled WGS sequence"/>
</dbReference>
<dbReference type="GO" id="GO:0031267">
    <property type="term" value="F:small GTPase binding"/>
    <property type="evidence" value="ECO:0007669"/>
    <property type="project" value="TreeGrafter"/>
</dbReference>
<dbReference type="AlphaFoldDB" id="T1KA48"/>
<evidence type="ECO:0000256" key="11">
    <source>
        <dbReference type="ARBA" id="ARBA00023298"/>
    </source>
</evidence>
<dbReference type="STRING" id="32264.T1KA48"/>
<keyword evidence="8" id="KW-0862">Zinc</keyword>
<protein>
    <recommendedName>
        <fullName evidence="15">Arf-GAP domain-containing protein</fullName>
    </recommendedName>
</protein>
<dbReference type="GO" id="GO:0032012">
    <property type="term" value="P:regulation of ARF protein signal transduction"/>
    <property type="evidence" value="ECO:0007669"/>
    <property type="project" value="InterPro"/>
</dbReference>
<evidence type="ECO:0000313" key="17">
    <source>
        <dbReference type="Proteomes" id="UP000015104"/>
    </source>
</evidence>
<evidence type="ECO:0000259" key="15">
    <source>
        <dbReference type="PROSITE" id="PS50115"/>
    </source>
</evidence>
<evidence type="ECO:0000256" key="14">
    <source>
        <dbReference type="SAM" id="MobiDB-lite"/>
    </source>
</evidence>
<dbReference type="InterPro" id="IPR047161">
    <property type="entry name" value="GIT-like"/>
</dbReference>
<evidence type="ECO:0000256" key="3">
    <source>
        <dbReference type="ARBA" id="ARBA00022483"/>
    </source>
</evidence>
<dbReference type="SMART" id="SM00555">
    <property type="entry name" value="GIT"/>
    <property type="match status" value="2"/>
</dbReference>
<dbReference type="GO" id="GO:0036465">
    <property type="term" value="P:synaptic vesicle recycling"/>
    <property type="evidence" value="ECO:0007669"/>
    <property type="project" value="TreeGrafter"/>
</dbReference>
<dbReference type="InterPro" id="IPR037278">
    <property type="entry name" value="ARFGAP/RecO"/>
</dbReference>
<keyword evidence="4" id="KW-1052">Target cell membrane</keyword>
<dbReference type="GO" id="GO:0044231">
    <property type="term" value="C:host cell presynaptic membrane"/>
    <property type="evidence" value="ECO:0007669"/>
    <property type="project" value="UniProtKB-KW"/>
</dbReference>
<feature type="region of interest" description="Disordered" evidence="14">
    <location>
        <begin position="590"/>
        <end position="679"/>
    </location>
</feature>
<dbReference type="GO" id="GO:0006887">
    <property type="term" value="P:exocytosis"/>
    <property type="evidence" value="ECO:0007669"/>
    <property type="project" value="UniProtKB-KW"/>
</dbReference>
<keyword evidence="11" id="KW-1053">Target membrane</keyword>
<keyword evidence="3" id="KW-0268">Exocytosis</keyword>
<sequence length="799" mass="90127">MANLNRDELIYKLISEQTKTNFYFISILHQIIKMSLSRSKIRTIFDCADCSNTDAEWASVNRGVIVCDDCCIVHRNMGREVSQIKSIKKSQWSSSELQMVINLYNSGSNSIWEYTLLNSGSNSLTSSLTHSMRSSFRKKPNPKDGLYPAKNDFIKAKYQKLNFIKKPGPKDSDSNSDVSEELHSSVRSSSLKTSLRLLIAGADPNYLHPAKHNTPLHVAAKSGQLAQMELLFAYGADPLITDLNGKTALDYAKSASHNDIVERLIEFQFELTDRLSHFLCGRKPDHKQGQHYLIPQLSDDSIDPPEDTHLAKTKLQALTNKQFEELAKDVYDEVDRRELDEIWLQLRNQSTASPEHNLVPFLPVNPMFSSTRNQGRQKLARFSAKNFTSLLIDVLIESKRRQLHAPKSSDAHPPHKLRITNSRIEWCLQNTSDDDTDPLYDSVASDDERDYDEVEDASALKSNHKLASNQHKSDNNNSSDQYRILQNQLSKSDSLLKELIVSNKDMKTEISTLKNIVNTLVNENAQLRSLVVTSKNQTSQEIPFTNSPEPTNVSPHLNHHHYSHAHHSPVLAPRSPNKILMTRAASMYDKPSGVTEKSQITHQTPTHTPVPPSPATVSSPLRIPQSCNSPQPVSRSPIHGLQAAHSNQKLDHESFSSQSDSEYAVLSPKHNSSHPPSFPIKEDVFRKTEQITKGIQELLQVSLEGRQEVFIKCAENIQQAVFNMIDLFPESLSDGELKNKEEQLFEIIEALRNNTTRLMSECQVRNSKPDGHSEVEKIIDSAYDIARVAKQLIMILNDP</sequence>
<dbReference type="PROSITE" id="PS50088">
    <property type="entry name" value="ANK_REPEAT"/>
    <property type="match status" value="1"/>
</dbReference>
<evidence type="ECO:0000256" key="13">
    <source>
        <dbReference type="PROSITE-ProRule" id="PRU00288"/>
    </source>
</evidence>
<feature type="domain" description="Arf-GAP" evidence="15">
    <location>
        <begin position="47"/>
        <end position="171"/>
    </location>
</feature>
<keyword evidence="7 13" id="KW-0863">Zinc-finger</keyword>
<keyword evidence="11" id="KW-0472">Membrane</keyword>
<evidence type="ECO:0000256" key="10">
    <source>
        <dbReference type="ARBA" id="ARBA00023043"/>
    </source>
</evidence>
<dbReference type="GO" id="GO:0007420">
    <property type="term" value="P:brain development"/>
    <property type="evidence" value="ECO:0007669"/>
    <property type="project" value="InterPro"/>
</dbReference>
<feature type="compositionally biased region" description="Polar residues" evidence="14">
    <location>
        <begin position="625"/>
        <end position="634"/>
    </location>
</feature>
<organism evidence="16 17">
    <name type="scientific">Tetranychus urticae</name>
    <name type="common">Two-spotted spider mite</name>
    <dbReference type="NCBI Taxonomy" id="32264"/>
    <lineage>
        <taxon>Eukaryota</taxon>
        <taxon>Metazoa</taxon>
        <taxon>Ecdysozoa</taxon>
        <taxon>Arthropoda</taxon>
        <taxon>Chelicerata</taxon>
        <taxon>Arachnida</taxon>
        <taxon>Acari</taxon>
        <taxon>Acariformes</taxon>
        <taxon>Trombidiformes</taxon>
        <taxon>Prostigmata</taxon>
        <taxon>Eleutherengona</taxon>
        <taxon>Raphignathae</taxon>
        <taxon>Tetranychoidea</taxon>
        <taxon>Tetranychidae</taxon>
        <taxon>Tetranychus</taxon>
    </lineage>
</organism>
<reference evidence="17" key="1">
    <citation type="submission" date="2011-08" db="EMBL/GenBank/DDBJ databases">
        <authorList>
            <person name="Rombauts S."/>
        </authorList>
    </citation>
    <scope>NUCLEOTIDE SEQUENCE</scope>
    <source>
        <strain evidence="17">London</strain>
    </source>
</reference>
<dbReference type="GO" id="GO:0098793">
    <property type="term" value="C:presynapse"/>
    <property type="evidence" value="ECO:0007669"/>
    <property type="project" value="GOC"/>
</dbReference>
<dbReference type="InterPro" id="IPR022018">
    <property type="entry name" value="GIT1_C"/>
</dbReference>
<evidence type="ECO:0000256" key="5">
    <source>
        <dbReference type="ARBA" id="ARBA00022723"/>
    </source>
</evidence>
<dbReference type="InterPro" id="IPR001164">
    <property type="entry name" value="ArfGAP_dom"/>
</dbReference>
<dbReference type="PROSITE" id="PS50297">
    <property type="entry name" value="ANK_REP_REGION"/>
    <property type="match status" value="1"/>
</dbReference>
<evidence type="ECO:0000256" key="1">
    <source>
        <dbReference type="ARBA" id="ARBA00004175"/>
    </source>
</evidence>
<dbReference type="InterPro" id="IPR013724">
    <property type="entry name" value="GIT_SHD"/>
</dbReference>
<dbReference type="GO" id="GO:0008270">
    <property type="term" value="F:zinc ion binding"/>
    <property type="evidence" value="ECO:0007669"/>
    <property type="project" value="UniProtKB-KW"/>
</dbReference>
<keyword evidence="9" id="KW-0528">Neurotoxin</keyword>
<dbReference type="Pfam" id="PF08518">
    <property type="entry name" value="GIT_SHD"/>
    <property type="match status" value="2"/>
</dbReference>
<proteinExistence type="predicted"/>
<evidence type="ECO:0000256" key="12">
    <source>
        <dbReference type="PROSITE-ProRule" id="PRU00023"/>
    </source>
</evidence>
<evidence type="ECO:0000313" key="16">
    <source>
        <dbReference type="EnsemblMetazoa" id="tetur07g07250.1"/>
    </source>
</evidence>
<comment type="subcellular location">
    <subcellularLocation>
        <location evidence="1">Target cell membrane</location>
    </subcellularLocation>
</comment>
<dbReference type="Pfam" id="PF12205">
    <property type="entry name" value="GIT1_C"/>
    <property type="match status" value="1"/>
</dbReference>
<dbReference type="CDD" id="cd08833">
    <property type="entry name" value="ArfGap_GIT"/>
    <property type="match status" value="1"/>
</dbReference>
<reference evidence="16" key="2">
    <citation type="submission" date="2015-06" db="UniProtKB">
        <authorList>
            <consortium name="EnsemblMetazoa"/>
        </authorList>
    </citation>
    <scope>IDENTIFICATION</scope>
</reference>
<dbReference type="PROSITE" id="PS50115">
    <property type="entry name" value="ARFGAP"/>
    <property type="match status" value="1"/>
</dbReference>
<dbReference type="GO" id="GO:0005096">
    <property type="term" value="F:GTPase activator activity"/>
    <property type="evidence" value="ECO:0007669"/>
    <property type="project" value="UniProtKB-KW"/>
</dbReference>
<keyword evidence="6" id="KW-0677">Repeat</keyword>
<dbReference type="PRINTS" id="PR00405">
    <property type="entry name" value="REVINTRACTNG"/>
</dbReference>
<name>T1KA48_TETUR</name>
<dbReference type="EMBL" id="CAEY01001894">
    <property type="status" value="NOT_ANNOTATED_CDS"/>
    <property type="molecule type" value="Genomic_DNA"/>
</dbReference>
<feature type="compositionally biased region" description="Low complexity" evidence="14">
    <location>
        <begin position="598"/>
        <end position="607"/>
    </location>
</feature>
<dbReference type="SUPFAM" id="SSF48403">
    <property type="entry name" value="Ankyrin repeat"/>
    <property type="match status" value="1"/>
</dbReference>
<evidence type="ECO:0000256" key="4">
    <source>
        <dbReference type="ARBA" id="ARBA00022537"/>
    </source>
</evidence>